<dbReference type="KEGG" id="csal:NBC122_01979"/>
<accession>A0A4P6ZGW9</accession>
<dbReference type="RefSeq" id="WP_133440183.1">
    <property type="nucleotide sequence ID" value="NZ_CP037954.1"/>
</dbReference>
<dbReference type="AlphaFoldDB" id="A0A4P6ZGW9"/>
<evidence type="ECO:0000313" key="3">
    <source>
        <dbReference type="Proteomes" id="UP000294419"/>
    </source>
</evidence>
<protein>
    <submittedName>
        <fullName evidence="2">Uncharacterized protein</fullName>
    </submittedName>
</protein>
<organism evidence="2 3">
    <name type="scientific">Chryseobacterium salivictor</name>
    <dbReference type="NCBI Taxonomy" id="2547600"/>
    <lineage>
        <taxon>Bacteria</taxon>
        <taxon>Pseudomonadati</taxon>
        <taxon>Bacteroidota</taxon>
        <taxon>Flavobacteriia</taxon>
        <taxon>Flavobacteriales</taxon>
        <taxon>Weeksellaceae</taxon>
        <taxon>Chryseobacterium group</taxon>
        <taxon>Chryseobacterium</taxon>
    </lineage>
</organism>
<keyword evidence="3" id="KW-1185">Reference proteome</keyword>
<name>A0A4P6ZGW9_9FLAO</name>
<proteinExistence type="predicted"/>
<dbReference type="Proteomes" id="UP000294419">
    <property type="component" value="Chromosome"/>
</dbReference>
<evidence type="ECO:0000313" key="2">
    <source>
        <dbReference type="EMBL" id="QBO58787.1"/>
    </source>
</evidence>
<evidence type="ECO:0000256" key="1">
    <source>
        <dbReference type="SAM" id="MobiDB-lite"/>
    </source>
</evidence>
<feature type="region of interest" description="Disordered" evidence="1">
    <location>
        <begin position="1"/>
        <end position="46"/>
    </location>
</feature>
<gene>
    <name evidence="2" type="ORF">NBC122_01979</name>
</gene>
<dbReference type="EMBL" id="CP037954">
    <property type="protein sequence ID" value="QBO58787.1"/>
    <property type="molecule type" value="Genomic_DNA"/>
</dbReference>
<reference evidence="2 3" key="1">
    <citation type="submission" date="2019-03" db="EMBL/GenBank/DDBJ databases">
        <authorList>
            <person name="Kim H."/>
            <person name="Yu S.-M."/>
        </authorList>
    </citation>
    <scope>NUCLEOTIDE SEQUENCE [LARGE SCALE GENOMIC DNA]</scope>
    <source>
        <strain evidence="2 3">NBC122</strain>
    </source>
</reference>
<sequence>MKTTTANKKALDSLSSAPPRVVLSERQETEDSPKANELNNHRFLRKNNKEEVKPVESFRYAPGIARKPTRWICSAAEGRAAGE</sequence>
<feature type="compositionally biased region" description="Basic and acidic residues" evidence="1">
    <location>
        <begin position="23"/>
        <end position="34"/>
    </location>
</feature>